<dbReference type="GO" id="GO:0030527">
    <property type="term" value="F:structural constituent of chromatin"/>
    <property type="evidence" value="ECO:0007669"/>
    <property type="project" value="InterPro"/>
</dbReference>
<sequence length="139" mass="15636">MKSKTSMRQSVSKSVSTRSTPASPKKKSKKRPTQLMLVGSKAFKVSVKILREIRNLQTDTSLLLPRTTFMRVIHEIIGNCTPEAIRVQKLALDALQEAAEAFVTQYFEDAYACCLHARRSTLIPRDMALVEFLRRPIGG</sequence>
<evidence type="ECO:0000313" key="5">
    <source>
        <dbReference type="EMBL" id="KAB0805511.1"/>
    </source>
</evidence>
<evidence type="ECO:0000256" key="1">
    <source>
        <dbReference type="ARBA" id="ARBA00010343"/>
    </source>
</evidence>
<dbReference type="Gene3D" id="1.10.20.10">
    <property type="entry name" value="Histone, subunit A"/>
    <property type="match status" value="1"/>
</dbReference>
<proteinExistence type="inferred from homology"/>
<reference evidence="5 6" key="2">
    <citation type="journal article" date="2018" name="Elife">
        <title>Firefly genomes illuminate parallel origins of bioluminescence in beetles.</title>
        <authorList>
            <person name="Fallon T.R."/>
            <person name="Lower S.E."/>
            <person name="Chang C.H."/>
            <person name="Bessho-Uehara M."/>
            <person name="Martin G.J."/>
            <person name="Bewick A.J."/>
            <person name="Behringer M."/>
            <person name="Debat H.J."/>
            <person name="Wong I."/>
            <person name="Day J.C."/>
            <person name="Suvorov A."/>
            <person name="Silva C.J."/>
            <person name="Stanger-Hall K.F."/>
            <person name="Hall D.W."/>
            <person name="Schmitz R.J."/>
            <person name="Nelson D.R."/>
            <person name="Lewis S.M."/>
            <person name="Shigenobu S."/>
            <person name="Bybee S.M."/>
            <person name="Larracuente A.M."/>
            <person name="Oba Y."/>
            <person name="Weng J.K."/>
        </authorList>
    </citation>
    <scope>NUCLEOTIDE SEQUENCE [LARGE SCALE GENOMIC DNA]</scope>
    <source>
        <strain evidence="5">1611_PpyrPB1</strain>
        <tissue evidence="5">Whole body</tissue>
    </source>
</reference>
<dbReference type="AlphaFoldDB" id="A0A1Y1KU82"/>
<accession>A0A1Y1KU82</accession>
<dbReference type="InterPro" id="IPR009072">
    <property type="entry name" value="Histone-fold"/>
</dbReference>
<comment type="similarity">
    <text evidence="1">Belongs to the histone H3 family.</text>
</comment>
<dbReference type="PANTHER" id="PTHR45810">
    <property type="entry name" value="HISTONE H3.2"/>
    <property type="match status" value="1"/>
</dbReference>
<dbReference type="Pfam" id="PF00125">
    <property type="entry name" value="Histone"/>
    <property type="match status" value="1"/>
</dbReference>
<evidence type="ECO:0000313" key="4">
    <source>
        <dbReference type="EMBL" id="JAV64138.1"/>
    </source>
</evidence>
<dbReference type="InterPro" id="IPR000164">
    <property type="entry name" value="Histone_H3/CENP-A"/>
</dbReference>
<protein>
    <recommendedName>
        <fullName evidence="3">Core Histone H2A/H2B/H3 domain-containing protein</fullName>
    </recommendedName>
</protein>
<dbReference type="SMART" id="SM00428">
    <property type="entry name" value="H3"/>
    <property type="match status" value="1"/>
</dbReference>
<dbReference type="PANTHER" id="PTHR45810:SF1">
    <property type="entry name" value="HISTONE H3-LIKE CENTROMERIC PROTEIN A"/>
    <property type="match status" value="1"/>
</dbReference>
<dbReference type="PRINTS" id="PR00622">
    <property type="entry name" value="HISTONEH3"/>
</dbReference>
<evidence type="ECO:0000313" key="6">
    <source>
        <dbReference type="Proteomes" id="UP000327044"/>
    </source>
</evidence>
<keyword evidence="6" id="KW-1185">Reference proteome</keyword>
<dbReference type="GO" id="GO:0003677">
    <property type="term" value="F:DNA binding"/>
    <property type="evidence" value="ECO:0007669"/>
    <property type="project" value="InterPro"/>
</dbReference>
<gene>
    <name evidence="5" type="ORF">PPYR_02481</name>
</gene>
<feature type="domain" description="Core Histone H2A/H2B/H3" evidence="3">
    <location>
        <begin position="48"/>
        <end position="129"/>
    </location>
</feature>
<evidence type="ECO:0000259" key="3">
    <source>
        <dbReference type="Pfam" id="PF00125"/>
    </source>
</evidence>
<evidence type="ECO:0000256" key="2">
    <source>
        <dbReference type="SAM" id="MobiDB-lite"/>
    </source>
</evidence>
<reference evidence="5" key="3">
    <citation type="submission" date="2019-08" db="EMBL/GenBank/DDBJ databases">
        <authorList>
            <consortium name="Photinus pyralis genome working group"/>
            <person name="Fallon T.R."/>
            <person name="Sander Lower S.E."/>
            <person name="Weng J.-K."/>
        </authorList>
    </citation>
    <scope>NUCLEOTIDE SEQUENCE</scope>
    <source>
        <strain evidence="5">1611_PpyrPB1</strain>
        <tissue evidence="5">Whole body</tissue>
    </source>
</reference>
<dbReference type="GO" id="GO:0046982">
    <property type="term" value="F:protein heterodimerization activity"/>
    <property type="evidence" value="ECO:0007669"/>
    <property type="project" value="InterPro"/>
</dbReference>
<dbReference type="EMBL" id="GEZM01075331">
    <property type="protein sequence ID" value="JAV64138.1"/>
    <property type="molecule type" value="Transcribed_RNA"/>
</dbReference>
<dbReference type="EMBL" id="VVIM01000001">
    <property type="protein sequence ID" value="KAB0805511.1"/>
    <property type="molecule type" value="Genomic_DNA"/>
</dbReference>
<dbReference type="Proteomes" id="UP000327044">
    <property type="component" value="Unassembled WGS sequence"/>
</dbReference>
<dbReference type="InterPro" id="IPR007125">
    <property type="entry name" value="H2A/H2B/H3"/>
</dbReference>
<name>A0A1Y1KU82_PHOPY</name>
<dbReference type="InParanoid" id="A0A1Y1KU82"/>
<organism evidence="4">
    <name type="scientific">Photinus pyralis</name>
    <name type="common">Common eastern firefly</name>
    <name type="synonym">Lampyris pyralis</name>
    <dbReference type="NCBI Taxonomy" id="7054"/>
    <lineage>
        <taxon>Eukaryota</taxon>
        <taxon>Metazoa</taxon>
        <taxon>Ecdysozoa</taxon>
        <taxon>Arthropoda</taxon>
        <taxon>Hexapoda</taxon>
        <taxon>Insecta</taxon>
        <taxon>Pterygota</taxon>
        <taxon>Neoptera</taxon>
        <taxon>Endopterygota</taxon>
        <taxon>Coleoptera</taxon>
        <taxon>Polyphaga</taxon>
        <taxon>Elateriformia</taxon>
        <taxon>Elateroidea</taxon>
        <taxon>Lampyridae</taxon>
        <taxon>Lampyrinae</taxon>
        <taxon>Photinus</taxon>
    </lineage>
</organism>
<dbReference type="SUPFAM" id="SSF47113">
    <property type="entry name" value="Histone-fold"/>
    <property type="match status" value="1"/>
</dbReference>
<reference evidence="4" key="1">
    <citation type="journal article" date="2016" name="Sci. Rep.">
        <title>Molecular characterization of firefly nuptial gifts: a multi-omics approach sheds light on postcopulatory sexual selection.</title>
        <authorList>
            <person name="Al-Wathiqui N."/>
            <person name="Fallon T.R."/>
            <person name="South A."/>
            <person name="Weng J.K."/>
            <person name="Lewis S.M."/>
        </authorList>
    </citation>
    <scope>NUCLEOTIDE SEQUENCE</scope>
</reference>
<feature type="region of interest" description="Disordered" evidence="2">
    <location>
        <begin position="1"/>
        <end position="33"/>
    </location>
</feature>
<dbReference type="GO" id="GO:0000786">
    <property type="term" value="C:nucleosome"/>
    <property type="evidence" value="ECO:0007669"/>
    <property type="project" value="InterPro"/>
</dbReference>
<feature type="compositionally biased region" description="Polar residues" evidence="2">
    <location>
        <begin position="1"/>
        <end position="15"/>
    </location>
</feature>